<evidence type="ECO:0000313" key="10">
    <source>
        <dbReference type="Proteomes" id="UP000295164"/>
    </source>
</evidence>
<dbReference type="PANTHER" id="PTHR30469">
    <property type="entry name" value="MULTIDRUG RESISTANCE PROTEIN MDTA"/>
    <property type="match status" value="1"/>
</dbReference>
<comment type="similarity">
    <text evidence="2">Belongs to the membrane fusion protein (MFP) (TC 8.A.1) family.</text>
</comment>
<dbReference type="GO" id="GO:1990281">
    <property type="term" value="C:efflux pump complex"/>
    <property type="evidence" value="ECO:0007669"/>
    <property type="project" value="TreeGrafter"/>
</dbReference>
<evidence type="ECO:0000256" key="4">
    <source>
        <dbReference type="SAM" id="Coils"/>
    </source>
</evidence>
<dbReference type="InterPro" id="IPR058624">
    <property type="entry name" value="MdtA-like_HH"/>
</dbReference>
<dbReference type="Gene3D" id="2.40.30.170">
    <property type="match status" value="1"/>
</dbReference>
<keyword evidence="3" id="KW-0813">Transport</keyword>
<dbReference type="AlphaFoldDB" id="A0A4R4DZT3"/>
<protein>
    <submittedName>
        <fullName evidence="9">Efflux RND transporter periplasmic adaptor subunit</fullName>
    </submittedName>
</protein>
<dbReference type="Pfam" id="PF25917">
    <property type="entry name" value="BSH_RND"/>
    <property type="match status" value="1"/>
</dbReference>
<evidence type="ECO:0000259" key="8">
    <source>
        <dbReference type="Pfam" id="PF25967"/>
    </source>
</evidence>
<evidence type="ECO:0000256" key="1">
    <source>
        <dbReference type="ARBA" id="ARBA00004196"/>
    </source>
</evidence>
<dbReference type="Pfam" id="PF25876">
    <property type="entry name" value="HH_MFP_RND"/>
    <property type="match status" value="1"/>
</dbReference>
<dbReference type="Gene3D" id="2.40.420.20">
    <property type="match status" value="1"/>
</dbReference>
<comment type="subcellular location">
    <subcellularLocation>
        <location evidence="1">Cell envelope</location>
    </subcellularLocation>
</comment>
<gene>
    <name evidence="9" type="ORF">E0486_14430</name>
</gene>
<feature type="domain" description="CusB-like beta-barrel" evidence="7">
    <location>
        <begin position="199"/>
        <end position="270"/>
    </location>
</feature>
<dbReference type="Proteomes" id="UP000295164">
    <property type="component" value="Unassembled WGS sequence"/>
</dbReference>
<feature type="domain" description="Multidrug resistance protein MdtA-like C-terminal permuted SH3" evidence="8">
    <location>
        <begin position="276"/>
        <end position="334"/>
    </location>
</feature>
<organism evidence="9 10">
    <name type="scientific">Flaviaesturariibacter aridisoli</name>
    <dbReference type="NCBI Taxonomy" id="2545761"/>
    <lineage>
        <taxon>Bacteria</taxon>
        <taxon>Pseudomonadati</taxon>
        <taxon>Bacteroidota</taxon>
        <taxon>Chitinophagia</taxon>
        <taxon>Chitinophagales</taxon>
        <taxon>Chitinophagaceae</taxon>
        <taxon>Flaviaestuariibacter</taxon>
    </lineage>
</organism>
<reference evidence="9 10" key="1">
    <citation type="submission" date="2019-03" db="EMBL/GenBank/DDBJ databases">
        <authorList>
            <person name="Kim M.K.M."/>
        </authorList>
    </citation>
    <scope>NUCLEOTIDE SEQUENCE [LARGE SCALE GENOMIC DNA]</scope>
    <source>
        <strain evidence="9 10">17J68-15</strain>
    </source>
</reference>
<feature type="coiled-coil region" evidence="4">
    <location>
        <begin position="106"/>
        <end position="164"/>
    </location>
</feature>
<evidence type="ECO:0000256" key="2">
    <source>
        <dbReference type="ARBA" id="ARBA00009477"/>
    </source>
</evidence>
<dbReference type="GO" id="GO:0015562">
    <property type="term" value="F:efflux transmembrane transporter activity"/>
    <property type="evidence" value="ECO:0007669"/>
    <property type="project" value="TreeGrafter"/>
</dbReference>
<dbReference type="InterPro" id="IPR058627">
    <property type="entry name" value="MdtA-like_C"/>
</dbReference>
<dbReference type="InterPro" id="IPR006143">
    <property type="entry name" value="RND_pump_MFP"/>
</dbReference>
<feature type="domain" description="Multidrug resistance protein MdtA-like barrel-sandwich hybrid" evidence="6">
    <location>
        <begin position="67"/>
        <end position="185"/>
    </location>
</feature>
<dbReference type="NCBIfam" id="TIGR01730">
    <property type="entry name" value="RND_mfp"/>
    <property type="match status" value="1"/>
</dbReference>
<feature type="domain" description="Multidrug resistance protein MdtA-like alpha-helical hairpin" evidence="5">
    <location>
        <begin position="101"/>
        <end position="152"/>
    </location>
</feature>
<name>A0A4R4DZT3_9BACT</name>
<dbReference type="Gene3D" id="1.10.287.470">
    <property type="entry name" value="Helix hairpin bin"/>
    <property type="match status" value="1"/>
</dbReference>
<dbReference type="InterPro" id="IPR058792">
    <property type="entry name" value="Beta-barrel_RND_2"/>
</dbReference>
<dbReference type="Gene3D" id="2.40.50.100">
    <property type="match status" value="1"/>
</dbReference>
<dbReference type="PROSITE" id="PS51257">
    <property type="entry name" value="PROKAR_LIPOPROTEIN"/>
    <property type="match status" value="1"/>
</dbReference>
<comment type="caution">
    <text evidence="9">The sequence shown here is derived from an EMBL/GenBank/DDBJ whole genome shotgun (WGS) entry which is preliminary data.</text>
</comment>
<evidence type="ECO:0000256" key="3">
    <source>
        <dbReference type="ARBA" id="ARBA00022448"/>
    </source>
</evidence>
<dbReference type="Pfam" id="PF25967">
    <property type="entry name" value="RND-MFP_C"/>
    <property type="match status" value="1"/>
</dbReference>
<dbReference type="RefSeq" id="WP_131853013.1">
    <property type="nucleotide sequence ID" value="NZ_SKFH01000029.1"/>
</dbReference>
<sequence>MKKQSLFLPLAAFLLLGACSSERKKDASAQQKAGARPPARVDAFLVETRTVSENIEVPGTLVAGESTEIHPEVTGRIVHLNIREGAIVQQGALIAKLDDADLLAQRRKLQVQLQQAQTTVNRYAALEKIGGISKQDLDVARLQISNAQADLAVLSTNIRKTEIRAPFTGKLGLKMVSPGAFVTQQSVLTTIQKTTGMRVDFNLPEQYISRVKAGSFVQFHTENSERSYAAQVIATESGITGATRTLTMRAAVRGVEAGLVPGSFARIRIAFEPNPNALMIPTQAIVPQARGKKVYLIDSNKVRFVDVSTGIRDSSFVEITSGLKPGDTVAITGILGLKPNAKAFVRKVVNRPEKKGS</sequence>
<keyword evidence="4" id="KW-0175">Coiled coil</keyword>
<dbReference type="OrthoDB" id="9806939at2"/>
<dbReference type="SUPFAM" id="SSF111369">
    <property type="entry name" value="HlyD-like secretion proteins"/>
    <property type="match status" value="1"/>
</dbReference>
<evidence type="ECO:0000259" key="5">
    <source>
        <dbReference type="Pfam" id="PF25876"/>
    </source>
</evidence>
<dbReference type="EMBL" id="SKFH01000029">
    <property type="protein sequence ID" value="TCZ68267.1"/>
    <property type="molecule type" value="Genomic_DNA"/>
</dbReference>
<dbReference type="Pfam" id="PF25954">
    <property type="entry name" value="Beta-barrel_RND_2"/>
    <property type="match status" value="1"/>
</dbReference>
<proteinExistence type="inferred from homology"/>
<evidence type="ECO:0000259" key="6">
    <source>
        <dbReference type="Pfam" id="PF25917"/>
    </source>
</evidence>
<accession>A0A4R4DZT3</accession>
<dbReference type="PANTHER" id="PTHR30469:SF36">
    <property type="entry name" value="BLL3903 PROTEIN"/>
    <property type="match status" value="1"/>
</dbReference>
<keyword evidence="10" id="KW-1185">Reference proteome</keyword>
<evidence type="ECO:0000259" key="7">
    <source>
        <dbReference type="Pfam" id="PF25954"/>
    </source>
</evidence>
<dbReference type="InterPro" id="IPR058625">
    <property type="entry name" value="MdtA-like_BSH"/>
</dbReference>
<evidence type="ECO:0000313" key="9">
    <source>
        <dbReference type="EMBL" id="TCZ68267.1"/>
    </source>
</evidence>